<dbReference type="AlphaFoldDB" id="A0A7Y8ELR2"/>
<dbReference type="Proteomes" id="UP000531950">
    <property type="component" value="Unassembled WGS sequence"/>
</dbReference>
<name>A0A7Y8ELR2_9PSED</name>
<organism evidence="1 2">
    <name type="scientific">Pseudomonas yamanorum</name>
    <dbReference type="NCBI Taxonomy" id="515393"/>
    <lineage>
        <taxon>Bacteria</taxon>
        <taxon>Pseudomonadati</taxon>
        <taxon>Pseudomonadota</taxon>
        <taxon>Gammaproteobacteria</taxon>
        <taxon>Pseudomonadales</taxon>
        <taxon>Pseudomonadaceae</taxon>
        <taxon>Pseudomonas</taxon>
    </lineage>
</organism>
<reference evidence="1 2" key="1">
    <citation type="submission" date="2020-04" db="EMBL/GenBank/DDBJ databases">
        <title>Molecular characterization of pseudomonads from Agaricus bisporus reveal novel blotch 2 pathogens in Western Europe.</title>
        <authorList>
            <person name="Taparia T."/>
            <person name="Krijger M."/>
            <person name="Haynes E."/>
            <person name="Elpinstone J.G."/>
            <person name="Noble R."/>
            <person name="Van Der Wolf J."/>
        </authorList>
    </citation>
    <scope>NUCLEOTIDE SEQUENCE [LARGE SCALE GENOMIC DNA]</scope>
    <source>
        <strain evidence="1 2">IPO3782</strain>
    </source>
</reference>
<dbReference type="Gene3D" id="2.30.110.50">
    <property type="match status" value="1"/>
</dbReference>
<sequence length="81" mass="9065">MTSSASPFPFFDHSRHKLTVRNVDAVLDVLAFEGTEGLSELFNYRVEFTSTARDIAVEKMLGQDATFSLYSAPQQSPMRGF</sequence>
<proteinExistence type="predicted"/>
<dbReference type="SUPFAM" id="SSF69279">
    <property type="entry name" value="Phage tail proteins"/>
    <property type="match status" value="1"/>
</dbReference>
<feature type="non-terminal residue" evidence="1">
    <location>
        <position position="81"/>
    </location>
</feature>
<protein>
    <submittedName>
        <fullName evidence="1">Type VI secretion system tip protein VgrG</fullName>
    </submittedName>
</protein>
<evidence type="ECO:0000313" key="2">
    <source>
        <dbReference type="Proteomes" id="UP000531950"/>
    </source>
</evidence>
<comment type="caution">
    <text evidence="1">The sequence shown here is derived from an EMBL/GenBank/DDBJ whole genome shotgun (WGS) entry which is preliminary data.</text>
</comment>
<gene>
    <name evidence="1" type="ORF">HX822_28415</name>
</gene>
<dbReference type="EMBL" id="JACARG010000062">
    <property type="protein sequence ID" value="NWE16887.1"/>
    <property type="molecule type" value="Genomic_DNA"/>
</dbReference>
<accession>A0A7Y8ELR2</accession>
<evidence type="ECO:0000313" key="1">
    <source>
        <dbReference type="EMBL" id="NWE16887.1"/>
    </source>
</evidence>